<organism evidence="1">
    <name type="scientific">Tanacetum cinerariifolium</name>
    <name type="common">Dalmatian daisy</name>
    <name type="synonym">Chrysanthemum cinerariifolium</name>
    <dbReference type="NCBI Taxonomy" id="118510"/>
    <lineage>
        <taxon>Eukaryota</taxon>
        <taxon>Viridiplantae</taxon>
        <taxon>Streptophyta</taxon>
        <taxon>Embryophyta</taxon>
        <taxon>Tracheophyta</taxon>
        <taxon>Spermatophyta</taxon>
        <taxon>Magnoliopsida</taxon>
        <taxon>eudicotyledons</taxon>
        <taxon>Gunneridae</taxon>
        <taxon>Pentapetalae</taxon>
        <taxon>asterids</taxon>
        <taxon>campanulids</taxon>
        <taxon>Asterales</taxon>
        <taxon>Asteraceae</taxon>
        <taxon>Asteroideae</taxon>
        <taxon>Anthemideae</taxon>
        <taxon>Anthemidinae</taxon>
        <taxon>Tanacetum</taxon>
    </lineage>
</organism>
<dbReference type="EMBL" id="BKCJ010005137">
    <property type="protein sequence ID" value="GEU65097.1"/>
    <property type="molecule type" value="Genomic_DNA"/>
</dbReference>
<protein>
    <submittedName>
        <fullName evidence="1">Uncharacterized protein</fullName>
    </submittedName>
</protein>
<gene>
    <name evidence="1" type="ORF">Tci_037075</name>
</gene>
<accession>A0A6L2LVU8</accession>
<reference evidence="1" key="1">
    <citation type="journal article" date="2019" name="Sci. Rep.">
        <title>Draft genome of Tanacetum cinerariifolium, the natural source of mosquito coil.</title>
        <authorList>
            <person name="Yamashiro T."/>
            <person name="Shiraishi A."/>
            <person name="Satake H."/>
            <person name="Nakayama K."/>
        </authorList>
    </citation>
    <scope>NUCLEOTIDE SEQUENCE</scope>
</reference>
<name>A0A6L2LVU8_TANCI</name>
<proteinExistence type="predicted"/>
<comment type="caution">
    <text evidence="1">The sequence shown here is derived from an EMBL/GenBank/DDBJ whole genome shotgun (WGS) entry which is preliminary data.</text>
</comment>
<dbReference type="AlphaFoldDB" id="A0A6L2LVU8"/>
<sequence length="185" mass="21579">MNDPNITMEEYIRLKEEKARRHGKVYNRETATYGRIDQRHPYLKFEGLEYTDADIVDFEEMLGRIYGKGVHRVYVFDFERLTDLMAEGLSGQMLIEHRDAQGQSVFTSRALRRLFEVRGLLVHELILEFFSTFRFREAILDLDTAGALQFQLGGARSYELERVYSRYGSTYGGGDGVRWIRCILG</sequence>
<evidence type="ECO:0000313" key="1">
    <source>
        <dbReference type="EMBL" id="GEU65097.1"/>
    </source>
</evidence>